<dbReference type="InterPro" id="IPR050491">
    <property type="entry name" value="AmpC-like"/>
</dbReference>
<dbReference type="AlphaFoldDB" id="A0A7W8ILQ6"/>
<dbReference type="InterPro" id="IPR001466">
    <property type="entry name" value="Beta-lactam-related"/>
</dbReference>
<evidence type="ECO:0000313" key="3">
    <source>
        <dbReference type="Proteomes" id="UP000568106"/>
    </source>
</evidence>
<dbReference type="SUPFAM" id="SSF56601">
    <property type="entry name" value="beta-lactamase/transpeptidase-like"/>
    <property type="match status" value="1"/>
</dbReference>
<dbReference type="Gene3D" id="3.40.710.10">
    <property type="entry name" value="DD-peptidase/beta-lactamase superfamily"/>
    <property type="match status" value="1"/>
</dbReference>
<keyword evidence="3" id="KW-1185">Reference proteome</keyword>
<protein>
    <submittedName>
        <fullName evidence="2">CubicO group peptidase (Beta-lactamase class C family)</fullName>
    </submittedName>
</protein>
<feature type="domain" description="Beta-lactamase-related" evidence="1">
    <location>
        <begin position="50"/>
        <end position="375"/>
    </location>
</feature>
<proteinExistence type="predicted"/>
<dbReference type="Pfam" id="PF00144">
    <property type="entry name" value="Beta-lactamase"/>
    <property type="match status" value="1"/>
</dbReference>
<comment type="caution">
    <text evidence="2">The sequence shown here is derived from an EMBL/GenBank/DDBJ whole genome shotgun (WGS) entry which is preliminary data.</text>
</comment>
<gene>
    <name evidence="2" type="ORF">HDF09_004153</name>
</gene>
<evidence type="ECO:0000313" key="2">
    <source>
        <dbReference type="EMBL" id="MBB5319444.1"/>
    </source>
</evidence>
<name>A0A7W8ILQ6_9BACT</name>
<organism evidence="2 3">
    <name type="scientific">Tunturiibacter empetritectus</name>
    <dbReference type="NCBI Taxonomy" id="3069691"/>
    <lineage>
        <taxon>Bacteria</taxon>
        <taxon>Pseudomonadati</taxon>
        <taxon>Acidobacteriota</taxon>
        <taxon>Terriglobia</taxon>
        <taxon>Terriglobales</taxon>
        <taxon>Acidobacteriaceae</taxon>
        <taxon>Tunturiibacter</taxon>
    </lineage>
</organism>
<reference evidence="2" key="1">
    <citation type="submission" date="2020-08" db="EMBL/GenBank/DDBJ databases">
        <title>Genomic Encyclopedia of Type Strains, Phase IV (KMG-V): Genome sequencing to study the core and pangenomes of soil and plant-associated prokaryotes.</title>
        <authorList>
            <person name="Whitman W."/>
        </authorList>
    </citation>
    <scope>NUCLEOTIDE SEQUENCE [LARGE SCALE GENOMIC DNA]</scope>
    <source>
        <strain evidence="2">M8UP27</strain>
    </source>
</reference>
<dbReference type="PANTHER" id="PTHR46825">
    <property type="entry name" value="D-ALANYL-D-ALANINE-CARBOXYPEPTIDASE/ENDOPEPTIDASE AMPH"/>
    <property type="match status" value="1"/>
</dbReference>
<dbReference type="PANTHER" id="PTHR46825:SF9">
    <property type="entry name" value="BETA-LACTAMASE-RELATED DOMAIN-CONTAINING PROTEIN"/>
    <property type="match status" value="1"/>
</dbReference>
<dbReference type="InterPro" id="IPR012338">
    <property type="entry name" value="Beta-lactam/transpept-like"/>
</dbReference>
<evidence type="ECO:0000259" key="1">
    <source>
        <dbReference type="Pfam" id="PF00144"/>
    </source>
</evidence>
<dbReference type="Proteomes" id="UP000568106">
    <property type="component" value="Unassembled WGS sequence"/>
</dbReference>
<accession>A0A7W8ILQ6</accession>
<sequence length="384" mass="42427">MKGAEYTIHMCLYARQFDFRTYISLVFLTVGTLSAVGQDSKTQEALRDADAYITSQTAQDSFRGAVLVGINGKIEFEKGFGFADEEGGTLNSPATEYRIFSMTKQFTGACILLLGERGLLNVQDPVSKYVADLPESWRQITIHELLTHTSGIPNYPDMTPRAKELDRLGATPREMLEIAATKPLEFKPGTQLHYSNTGYILLGMVIEKVSSQTYAEFLKKNIFKPLGMENSGYDDQALILRNRAAGYSFRDGHVINATFGDMTVPFSAGGIYSTVEDIFRWNEALTKPGSLLTARSLDQMFAIYPETTAYGGQNYGYGVVIAHKFGKLLYYHGGGWYGFGSILQRYPKEHVCIVVLANTDHANPGDIADHIGIALFGQPLPVAK</sequence>
<dbReference type="EMBL" id="JACHDY010000009">
    <property type="protein sequence ID" value="MBB5319444.1"/>
    <property type="molecule type" value="Genomic_DNA"/>
</dbReference>